<dbReference type="CDD" id="cd07722">
    <property type="entry name" value="LACTB2-like_MBL-fold"/>
    <property type="match status" value="1"/>
</dbReference>
<dbReference type="AlphaFoldDB" id="A0AAN9ARW2"/>
<evidence type="ECO:0000256" key="1">
    <source>
        <dbReference type="ARBA" id="ARBA00006759"/>
    </source>
</evidence>
<reference evidence="6 7" key="1">
    <citation type="submission" date="2024-02" db="EMBL/GenBank/DDBJ databases">
        <title>Chromosome-scale genome assembly of the rough periwinkle Littorina saxatilis.</title>
        <authorList>
            <person name="De Jode A."/>
            <person name="Faria R."/>
            <person name="Formenti G."/>
            <person name="Sims Y."/>
            <person name="Smith T.P."/>
            <person name="Tracey A."/>
            <person name="Wood J.M.D."/>
            <person name="Zagrodzka Z.B."/>
            <person name="Johannesson K."/>
            <person name="Butlin R.K."/>
            <person name="Leder E.H."/>
        </authorList>
    </citation>
    <scope>NUCLEOTIDE SEQUENCE [LARGE SCALE GENOMIC DNA]</scope>
    <source>
        <strain evidence="6">Snail1</strain>
        <tissue evidence="6">Muscle</tissue>
    </source>
</reference>
<dbReference type="InterPro" id="IPR041516">
    <property type="entry name" value="LACTB2_WH"/>
</dbReference>
<dbReference type="InterPro" id="IPR047921">
    <property type="entry name" value="LACTB2-like_MBL-fold"/>
</dbReference>
<evidence type="ECO:0000256" key="4">
    <source>
        <dbReference type="ARBA" id="ARBA00022833"/>
    </source>
</evidence>
<sequence length="290" mass="32193">MAAAAALPMLEQLSQRVIRILGCNPGAHRLQGTNTYLVGTGKRRILVDTGDSGIPQYISQLKSALEQFSVSLQEIVITHWHPDHVGGVDDICHAFGQKYAVSKIKRLSVPDVPLQETDYTFIKDQHTFHTEGATLKVHFNPGHTEDHFILHLLEDNIVFSGDTILGGTTTVVEDLHSYMKSLHDILNIGPSTIYPGHGHVIDNPGETVQGYINHRNMREQQILACLKANKDTAMEPMDIVKIVYVGVAENLHLSAANNVNQHLLKLQRDKKVESSDGVKWKISEKMDSSL</sequence>
<dbReference type="InterPro" id="IPR036866">
    <property type="entry name" value="RibonucZ/Hydroxyglut_hydro"/>
</dbReference>
<comment type="similarity">
    <text evidence="1">Belongs to the metallo-beta-lactamase superfamily. Glyoxalase II family.</text>
</comment>
<keyword evidence="7" id="KW-1185">Reference proteome</keyword>
<evidence type="ECO:0000256" key="2">
    <source>
        <dbReference type="ARBA" id="ARBA00022723"/>
    </source>
</evidence>
<organism evidence="6 7">
    <name type="scientific">Littorina saxatilis</name>
    <dbReference type="NCBI Taxonomy" id="31220"/>
    <lineage>
        <taxon>Eukaryota</taxon>
        <taxon>Metazoa</taxon>
        <taxon>Spiralia</taxon>
        <taxon>Lophotrochozoa</taxon>
        <taxon>Mollusca</taxon>
        <taxon>Gastropoda</taxon>
        <taxon>Caenogastropoda</taxon>
        <taxon>Littorinimorpha</taxon>
        <taxon>Littorinoidea</taxon>
        <taxon>Littorinidae</taxon>
        <taxon>Littorina</taxon>
    </lineage>
</organism>
<keyword evidence="3" id="KW-0378">Hydrolase</keyword>
<dbReference type="PANTHER" id="PTHR23131">
    <property type="entry name" value="ENDORIBONUCLEASE LACTB2"/>
    <property type="match status" value="1"/>
</dbReference>
<dbReference type="SMART" id="SM00849">
    <property type="entry name" value="Lactamase_B"/>
    <property type="match status" value="1"/>
</dbReference>
<dbReference type="InterPro" id="IPR001279">
    <property type="entry name" value="Metallo-B-lactamas"/>
</dbReference>
<feature type="domain" description="Metallo-beta-lactamase" evidence="5">
    <location>
        <begin position="32"/>
        <end position="197"/>
    </location>
</feature>
<dbReference type="Pfam" id="PF00753">
    <property type="entry name" value="Lactamase_B"/>
    <property type="match status" value="1"/>
</dbReference>
<accession>A0AAN9ARW2</accession>
<keyword evidence="2" id="KW-0479">Metal-binding</keyword>
<evidence type="ECO:0000256" key="3">
    <source>
        <dbReference type="ARBA" id="ARBA00022801"/>
    </source>
</evidence>
<dbReference type="GO" id="GO:0005759">
    <property type="term" value="C:mitochondrial matrix"/>
    <property type="evidence" value="ECO:0007669"/>
    <property type="project" value="TreeGrafter"/>
</dbReference>
<comment type="caution">
    <text evidence="6">The sequence shown here is derived from an EMBL/GenBank/DDBJ whole genome shotgun (WGS) entry which is preliminary data.</text>
</comment>
<dbReference type="InterPro" id="IPR050662">
    <property type="entry name" value="Sec-metab_biosynth-thioest"/>
</dbReference>
<dbReference type="GO" id="GO:0016787">
    <property type="term" value="F:hydrolase activity"/>
    <property type="evidence" value="ECO:0007669"/>
    <property type="project" value="UniProtKB-KW"/>
</dbReference>
<dbReference type="GO" id="GO:0046872">
    <property type="term" value="F:metal ion binding"/>
    <property type="evidence" value="ECO:0007669"/>
    <property type="project" value="UniProtKB-KW"/>
</dbReference>
<dbReference type="InterPro" id="IPR036388">
    <property type="entry name" value="WH-like_DNA-bd_sf"/>
</dbReference>
<dbReference type="Proteomes" id="UP001374579">
    <property type="component" value="Unassembled WGS sequence"/>
</dbReference>
<evidence type="ECO:0000313" key="7">
    <source>
        <dbReference type="Proteomes" id="UP001374579"/>
    </source>
</evidence>
<proteinExistence type="inferred from homology"/>
<evidence type="ECO:0000313" key="6">
    <source>
        <dbReference type="EMBL" id="KAK7091569.1"/>
    </source>
</evidence>
<dbReference type="Gene3D" id="1.10.10.10">
    <property type="entry name" value="Winged helix-like DNA-binding domain superfamily/Winged helix DNA-binding domain"/>
    <property type="match status" value="1"/>
</dbReference>
<dbReference type="FunFam" id="1.10.10.10:FF:000328">
    <property type="entry name" value="Lactamase beta 2"/>
    <property type="match status" value="1"/>
</dbReference>
<dbReference type="GO" id="GO:0003727">
    <property type="term" value="F:single-stranded RNA binding"/>
    <property type="evidence" value="ECO:0007669"/>
    <property type="project" value="TreeGrafter"/>
</dbReference>
<dbReference type="Gene3D" id="3.60.15.10">
    <property type="entry name" value="Ribonuclease Z/Hydroxyacylglutathione hydrolase-like"/>
    <property type="match status" value="1"/>
</dbReference>
<protein>
    <recommendedName>
        <fullName evidence="5">Metallo-beta-lactamase domain-containing protein</fullName>
    </recommendedName>
</protein>
<dbReference type="FunFam" id="3.60.15.10:FF:000017">
    <property type="entry name" value="Lactamase beta 2"/>
    <property type="match status" value="1"/>
</dbReference>
<dbReference type="EMBL" id="JBAMIC010000022">
    <property type="protein sequence ID" value="KAK7091569.1"/>
    <property type="molecule type" value="Genomic_DNA"/>
</dbReference>
<keyword evidence="4" id="KW-0862">Zinc</keyword>
<dbReference type="PANTHER" id="PTHR23131:SF0">
    <property type="entry name" value="ENDORIBONUCLEASE LACTB2"/>
    <property type="match status" value="1"/>
</dbReference>
<dbReference type="Pfam" id="PF17778">
    <property type="entry name" value="WHD_BLACT"/>
    <property type="match status" value="1"/>
</dbReference>
<dbReference type="SUPFAM" id="SSF56281">
    <property type="entry name" value="Metallo-hydrolase/oxidoreductase"/>
    <property type="match status" value="1"/>
</dbReference>
<dbReference type="GO" id="GO:0004521">
    <property type="term" value="F:RNA endonuclease activity"/>
    <property type="evidence" value="ECO:0007669"/>
    <property type="project" value="TreeGrafter"/>
</dbReference>
<gene>
    <name evidence="6" type="ORF">V1264_009233</name>
</gene>
<name>A0AAN9ARW2_9CAEN</name>
<evidence type="ECO:0000259" key="5">
    <source>
        <dbReference type="SMART" id="SM00849"/>
    </source>
</evidence>